<dbReference type="SUPFAM" id="SSF47391">
    <property type="entry name" value="Dimerization-anchoring domain of cAMP-dependent PK regulatory subunit"/>
    <property type="match status" value="1"/>
</dbReference>
<evidence type="ECO:0000313" key="1">
    <source>
        <dbReference type="EnsemblMetazoa" id="Aqu2.1.42685_001"/>
    </source>
</evidence>
<reference evidence="1" key="1">
    <citation type="submission" date="2017-05" db="UniProtKB">
        <authorList>
            <consortium name="EnsemblMetazoa"/>
        </authorList>
    </citation>
    <scope>IDENTIFICATION</scope>
</reference>
<dbReference type="InParanoid" id="A0A1X7VS89"/>
<accession>A0A1X7VS89</accession>
<protein>
    <submittedName>
        <fullName evidence="1">Uncharacterized protein</fullName>
    </submittedName>
</protein>
<name>A0A1X7VS89_AMPQE</name>
<proteinExistence type="predicted"/>
<dbReference type="EnsemblMetazoa" id="Aqu2.1.42685_001">
    <property type="protein sequence ID" value="Aqu2.1.42685_001"/>
    <property type="gene ID" value="Aqu2.1.42685"/>
</dbReference>
<dbReference type="AlphaFoldDB" id="A0A1X7VS89"/>
<sequence length="81" mass="9677">MSGTTHVRQQREMEEYLKRIKLKEIFQGLLRQVVVEQPKDPFGYFYEEVNKIKQEMEDNNIDIGSTTFLTTQYQELSNSKE</sequence>
<organism evidence="1">
    <name type="scientific">Amphimedon queenslandica</name>
    <name type="common">Sponge</name>
    <dbReference type="NCBI Taxonomy" id="400682"/>
    <lineage>
        <taxon>Eukaryota</taxon>
        <taxon>Metazoa</taxon>
        <taxon>Porifera</taxon>
        <taxon>Demospongiae</taxon>
        <taxon>Heteroscleromorpha</taxon>
        <taxon>Haplosclerida</taxon>
        <taxon>Niphatidae</taxon>
        <taxon>Amphimedon</taxon>
    </lineage>
</organism>